<keyword evidence="1" id="KW-0812">Transmembrane</keyword>
<dbReference type="InterPro" id="IPR012867">
    <property type="entry name" value="DUF1648"/>
</dbReference>
<feature type="transmembrane region" description="Helical" evidence="1">
    <location>
        <begin position="160"/>
        <end position="180"/>
    </location>
</feature>
<accession>A0ABT2AR05</accession>
<dbReference type="RefSeq" id="WP_258829693.1">
    <property type="nucleotide sequence ID" value="NZ_JANUHA010000017.1"/>
</dbReference>
<comment type="caution">
    <text evidence="3">The sequence shown here is derived from an EMBL/GenBank/DDBJ whole genome shotgun (WGS) entry which is preliminary data.</text>
</comment>
<evidence type="ECO:0000313" key="4">
    <source>
        <dbReference type="Proteomes" id="UP001206572"/>
    </source>
</evidence>
<gene>
    <name evidence="3" type="ORF">NX780_20290</name>
</gene>
<sequence>MKRYLFVFAAVVLLVLAMALAIYPGLPAQVPVHWNAAGEVDGWGPRIEVLMHSVFLLGLGLLWPLLPKVSPKRFAVEGFEATWWFSGMAMVLLIGYIQCVHLWAAWQGGFAMDRAIVGGLGMFFVLAGNVMGKVRRNFWLGVRTPWTLANDRVWYATHRLAARTMVAGGALAVLVALAGWHGVLGIAGLVAGAIVPVVFSLVYYKRLEKSGTLET</sequence>
<evidence type="ECO:0000313" key="3">
    <source>
        <dbReference type="EMBL" id="MCS0598686.1"/>
    </source>
</evidence>
<evidence type="ECO:0000256" key="1">
    <source>
        <dbReference type="SAM" id="Phobius"/>
    </source>
</evidence>
<protein>
    <submittedName>
        <fullName evidence="3">SdpI family protein</fullName>
    </submittedName>
</protein>
<dbReference type="EMBL" id="JANUHA010000017">
    <property type="protein sequence ID" value="MCS0598686.1"/>
    <property type="molecule type" value="Genomic_DNA"/>
</dbReference>
<dbReference type="PIRSF" id="PIRSF038959">
    <property type="entry name" value="SdpI"/>
    <property type="match status" value="1"/>
</dbReference>
<dbReference type="Proteomes" id="UP001206572">
    <property type="component" value="Unassembled WGS sequence"/>
</dbReference>
<keyword evidence="1" id="KW-1133">Transmembrane helix</keyword>
<evidence type="ECO:0000259" key="2">
    <source>
        <dbReference type="Pfam" id="PF07853"/>
    </source>
</evidence>
<proteinExistence type="predicted"/>
<keyword evidence="4" id="KW-1185">Reference proteome</keyword>
<feature type="transmembrane region" description="Helical" evidence="1">
    <location>
        <begin position="186"/>
        <end position="204"/>
    </location>
</feature>
<feature type="domain" description="DUF1648" evidence="2">
    <location>
        <begin position="11"/>
        <end position="51"/>
    </location>
</feature>
<keyword evidence="1" id="KW-0472">Membrane</keyword>
<dbReference type="Pfam" id="PF07853">
    <property type="entry name" value="DUF1648"/>
    <property type="match status" value="1"/>
</dbReference>
<reference evidence="3 4" key="1">
    <citation type="submission" date="2022-08" db="EMBL/GenBank/DDBJ databases">
        <title>Reclassification of Massilia species as members of the genera Telluria, Duganella, Pseudoduganella, Mokoshia gen. nov. and Zemynaea gen. nov. using orthogonal and non-orthogonal genome-based approaches.</title>
        <authorList>
            <person name="Bowman J.P."/>
        </authorList>
    </citation>
    <scope>NUCLEOTIDE SEQUENCE [LARGE SCALE GENOMIC DNA]</scope>
    <source>
        <strain evidence="3 4">JCM 31661</strain>
    </source>
</reference>
<dbReference type="Pfam" id="PF13630">
    <property type="entry name" value="SdpI"/>
    <property type="match status" value="1"/>
</dbReference>
<dbReference type="PANTHER" id="PTHR37810:SF5">
    <property type="entry name" value="IMMUNITY PROTEIN SDPI"/>
    <property type="match status" value="1"/>
</dbReference>
<dbReference type="InterPro" id="IPR025962">
    <property type="entry name" value="SdpI/YhfL"/>
</dbReference>
<feature type="transmembrane region" description="Helical" evidence="1">
    <location>
        <begin position="49"/>
        <end position="69"/>
    </location>
</feature>
<organism evidence="3 4">
    <name type="scientific">Massilia agri</name>
    <dbReference type="NCBI Taxonomy" id="1886785"/>
    <lineage>
        <taxon>Bacteria</taxon>
        <taxon>Pseudomonadati</taxon>
        <taxon>Pseudomonadota</taxon>
        <taxon>Betaproteobacteria</taxon>
        <taxon>Burkholderiales</taxon>
        <taxon>Oxalobacteraceae</taxon>
        <taxon>Telluria group</taxon>
        <taxon>Massilia</taxon>
    </lineage>
</organism>
<dbReference type="PANTHER" id="PTHR37810">
    <property type="entry name" value="IMMUNITY PROTEIN SDPI"/>
    <property type="match status" value="1"/>
</dbReference>
<feature type="transmembrane region" description="Helical" evidence="1">
    <location>
        <begin position="115"/>
        <end position="132"/>
    </location>
</feature>
<feature type="transmembrane region" description="Helical" evidence="1">
    <location>
        <begin position="81"/>
        <end position="103"/>
    </location>
</feature>
<name>A0ABT2AR05_9BURK</name>
<dbReference type="InterPro" id="IPR026272">
    <property type="entry name" value="SdpI"/>
</dbReference>